<dbReference type="RefSeq" id="WP_151503659.1">
    <property type="nucleotide sequence ID" value="NZ_VXLD01000001.1"/>
</dbReference>
<accession>A0A5N4WQ07</accession>
<evidence type="ECO:0000313" key="2">
    <source>
        <dbReference type="EMBL" id="KAB1859581.1"/>
    </source>
</evidence>
<dbReference type="PANTHER" id="PTHR34980">
    <property type="entry name" value="INNER MEMBRANE PROTEIN-RELATED-RELATED"/>
    <property type="match status" value="1"/>
</dbReference>
<sequence length="203" mass="23127">MKGTLVDFNFQINEGVIQGDDGKRYSFFGSEWKDHTSPARGQNVDFAVNDLNQAVSIYVQAFARQPVFKKTNNQHAEQLQTEENFGFFDWAMKCLKNYVNFSGRARRKEYWYFYLFQILIGLILGLSLGIMGVSEGGIDAISSLLSLFFFLPTLAVGARRLHDVNRSGWWMLLALTIIGLIPLLIWAVMETKPESNQWGEPAK</sequence>
<dbReference type="PANTHER" id="PTHR34980:SF2">
    <property type="entry name" value="INNER MEMBRANE PROTEIN YHAH-RELATED"/>
    <property type="match status" value="1"/>
</dbReference>
<dbReference type="InterPro" id="IPR008523">
    <property type="entry name" value="DUF805"/>
</dbReference>
<reference evidence="2 3" key="1">
    <citation type="submission" date="2019-09" db="EMBL/GenBank/DDBJ databases">
        <title>Draft genome sequence of Acinetobacter tandoii W4-4-4 isolated from environmental water sample.</title>
        <authorList>
            <person name="Wee S.K."/>
            <person name="Yan B."/>
            <person name="Mustaffa S.B."/>
            <person name="Yap E.P.H."/>
        </authorList>
    </citation>
    <scope>NUCLEOTIDE SEQUENCE [LARGE SCALE GENOMIC DNA]</scope>
    <source>
        <strain evidence="2 3">W4-4-4</strain>
    </source>
</reference>
<evidence type="ECO:0000256" key="1">
    <source>
        <dbReference type="SAM" id="Phobius"/>
    </source>
</evidence>
<dbReference type="GO" id="GO:0005886">
    <property type="term" value="C:plasma membrane"/>
    <property type="evidence" value="ECO:0007669"/>
    <property type="project" value="TreeGrafter"/>
</dbReference>
<keyword evidence="1" id="KW-0472">Membrane</keyword>
<keyword evidence="1" id="KW-0812">Transmembrane</keyword>
<evidence type="ECO:0000313" key="3">
    <source>
        <dbReference type="Proteomes" id="UP000325788"/>
    </source>
</evidence>
<comment type="caution">
    <text evidence="2">The sequence shown here is derived from an EMBL/GenBank/DDBJ whole genome shotgun (WGS) entry which is preliminary data.</text>
</comment>
<feature type="transmembrane region" description="Helical" evidence="1">
    <location>
        <begin position="140"/>
        <end position="157"/>
    </location>
</feature>
<dbReference type="Pfam" id="PF05656">
    <property type="entry name" value="DUF805"/>
    <property type="match status" value="1"/>
</dbReference>
<name>A0A5N4WQ07_9GAMM</name>
<protein>
    <submittedName>
        <fullName evidence="2">DUF805 domain-containing protein</fullName>
    </submittedName>
</protein>
<organism evidence="2 3">
    <name type="scientific">Acinetobacter tandoii</name>
    <dbReference type="NCBI Taxonomy" id="202954"/>
    <lineage>
        <taxon>Bacteria</taxon>
        <taxon>Pseudomonadati</taxon>
        <taxon>Pseudomonadota</taxon>
        <taxon>Gammaproteobacteria</taxon>
        <taxon>Moraxellales</taxon>
        <taxon>Moraxellaceae</taxon>
        <taxon>Acinetobacter</taxon>
    </lineage>
</organism>
<feature type="transmembrane region" description="Helical" evidence="1">
    <location>
        <begin position="169"/>
        <end position="189"/>
    </location>
</feature>
<dbReference type="EMBL" id="VXLD01000001">
    <property type="protein sequence ID" value="KAB1859581.1"/>
    <property type="molecule type" value="Genomic_DNA"/>
</dbReference>
<gene>
    <name evidence="2" type="ORF">F4W09_00120</name>
</gene>
<dbReference type="Proteomes" id="UP000325788">
    <property type="component" value="Unassembled WGS sequence"/>
</dbReference>
<dbReference type="AlphaFoldDB" id="A0A5N4WQ07"/>
<feature type="transmembrane region" description="Helical" evidence="1">
    <location>
        <begin position="111"/>
        <end position="134"/>
    </location>
</feature>
<keyword evidence="1" id="KW-1133">Transmembrane helix</keyword>
<proteinExistence type="predicted"/>